<feature type="region of interest" description="Disordered" evidence="7">
    <location>
        <begin position="107"/>
        <end position="168"/>
    </location>
</feature>
<feature type="domain" description="HTH myb-type" evidence="9">
    <location>
        <begin position="56"/>
        <end position="84"/>
    </location>
</feature>
<dbReference type="PROSITE" id="PS51294">
    <property type="entry name" value="HTH_MYB"/>
    <property type="match status" value="1"/>
</dbReference>
<dbReference type="InterPro" id="IPR009057">
    <property type="entry name" value="Homeodomain-like_sf"/>
</dbReference>
<protein>
    <submittedName>
        <fullName evidence="10">Uncharacterized protein</fullName>
    </submittedName>
</protein>
<evidence type="ECO:0000259" key="8">
    <source>
        <dbReference type="PROSITE" id="PS50090"/>
    </source>
</evidence>
<name>A0A453JYD2_AEGTS</name>
<reference evidence="11" key="2">
    <citation type="journal article" date="2017" name="Nat. Plants">
        <title>The Aegilops tauschii genome reveals multiple impacts of transposons.</title>
        <authorList>
            <person name="Zhao G."/>
            <person name="Zou C."/>
            <person name="Li K."/>
            <person name="Wang K."/>
            <person name="Li T."/>
            <person name="Gao L."/>
            <person name="Zhang X."/>
            <person name="Wang H."/>
            <person name="Yang Z."/>
            <person name="Liu X."/>
            <person name="Jiang W."/>
            <person name="Mao L."/>
            <person name="Kong X."/>
            <person name="Jiao Y."/>
            <person name="Jia J."/>
        </authorList>
    </citation>
    <scope>NUCLEOTIDE SEQUENCE [LARGE SCALE GENOMIC DNA]</scope>
    <source>
        <strain evidence="11">cv. AL8/78</strain>
    </source>
</reference>
<evidence type="ECO:0000256" key="6">
    <source>
        <dbReference type="ARBA" id="ARBA00023242"/>
    </source>
</evidence>
<accession>A0A453JYD2</accession>
<dbReference type="InterPro" id="IPR044676">
    <property type="entry name" value="EOBI/EOBII-like_plant"/>
</dbReference>
<keyword evidence="6" id="KW-0539">Nucleus</keyword>
<feature type="compositionally biased region" description="Low complexity" evidence="7">
    <location>
        <begin position="23"/>
        <end position="33"/>
    </location>
</feature>
<evidence type="ECO:0000256" key="1">
    <source>
        <dbReference type="ARBA" id="ARBA00004123"/>
    </source>
</evidence>
<dbReference type="Gramene" id="AET5Gv20238300.3">
    <property type="protein sequence ID" value="AET5Gv20238300.3"/>
    <property type="gene ID" value="AET5Gv20238300"/>
</dbReference>
<evidence type="ECO:0000259" key="9">
    <source>
        <dbReference type="PROSITE" id="PS51294"/>
    </source>
</evidence>
<keyword evidence="5" id="KW-0804">Transcription</keyword>
<dbReference type="SMART" id="SM00717">
    <property type="entry name" value="SANT"/>
    <property type="match status" value="1"/>
</dbReference>
<keyword evidence="4" id="KW-0238">DNA-binding</keyword>
<dbReference type="EnsemblPlants" id="AET5Gv20238300.3">
    <property type="protein sequence ID" value="AET5Gv20238300.3"/>
    <property type="gene ID" value="AET5Gv20238300"/>
</dbReference>
<feature type="region of interest" description="Disordered" evidence="7">
    <location>
        <begin position="16"/>
        <end position="39"/>
    </location>
</feature>
<organism evidence="10 11">
    <name type="scientific">Aegilops tauschii subsp. strangulata</name>
    <name type="common">Goatgrass</name>
    <dbReference type="NCBI Taxonomy" id="200361"/>
    <lineage>
        <taxon>Eukaryota</taxon>
        <taxon>Viridiplantae</taxon>
        <taxon>Streptophyta</taxon>
        <taxon>Embryophyta</taxon>
        <taxon>Tracheophyta</taxon>
        <taxon>Spermatophyta</taxon>
        <taxon>Magnoliopsida</taxon>
        <taxon>Liliopsida</taxon>
        <taxon>Poales</taxon>
        <taxon>Poaceae</taxon>
        <taxon>BOP clade</taxon>
        <taxon>Pooideae</taxon>
        <taxon>Triticodae</taxon>
        <taxon>Triticeae</taxon>
        <taxon>Triticinae</taxon>
        <taxon>Aegilops</taxon>
    </lineage>
</organism>
<feature type="compositionally biased region" description="Basic and acidic residues" evidence="7">
    <location>
        <begin position="145"/>
        <end position="160"/>
    </location>
</feature>
<keyword evidence="3" id="KW-0805">Transcription regulation</keyword>
<evidence type="ECO:0000256" key="5">
    <source>
        <dbReference type="ARBA" id="ARBA00023163"/>
    </source>
</evidence>
<comment type="subcellular location">
    <subcellularLocation>
        <location evidence="1">Nucleus</location>
    </subcellularLocation>
</comment>
<evidence type="ECO:0000256" key="4">
    <source>
        <dbReference type="ARBA" id="ARBA00023125"/>
    </source>
</evidence>
<dbReference type="CDD" id="cd00167">
    <property type="entry name" value="SANT"/>
    <property type="match status" value="1"/>
</dbReference>
<dbReference type="PANTHER" id="PTHR45675">
    <property type="entry name" value="MYB TRANSCRIPTION FACTOR-RELATED-RELATED"/>
    <property type="match status" value="1"/>
</dbReference>
<dbReference type="InterPro" id="IPR017930">
    <property type="entry name" value="Myb_dom"/>
</dbReference>
<keyword evidence="2" id="KW-0677">Repeat</keyword>
<evidence type="ECO:0000256" key="7">
    <source>
        <dbReference type="SAM" id="MobiDB-lite"/>
    </source>
</evidence>
<feature type="domain" description="Myb-like" evidence="8">
    <location>
        <begin position="56"/>
        <end position="89"/>
    </location>
</feature>
<reference evidence="10" key="4">
    <citation type="submission" date="2019-03" db="UniProtKB">
        <authorList>
            <consortium name="EnsemblPlants"/>
        </authorList>
    </citation>
    <scope>IDENTIFICATION</scope>
</reference>
<dbReference type="Proteomes" id="UP000015105">
    <property type="component" value="Chromosome 5D"/>
</dbReference>
<evidence type="ECO:0000313" key="11">
    <source>
        <dbReference type="Proteomes" id="UP000015105"/>
    </source>
</evidence>
<proteinExistence type="predicted"/>
<dbReference type="InterPro" id="IPR001005">
    <property type="entry name" value="SANT/Myb"/>
</dbReference>
<evidence type="ECO:0000256" key="2">
    <source>
        <dbReference type="ARBA" id="ARBA00022737"/>
    </source>
</evidence>
<reference evidence="10" key="3">
    <citation type="journal article" date="2017" name="Nature">
        <title>Genome sequence of the progenitor of the wheat D genome Aegilops tauschii.</title>
        <authorList>
            <person name="Luo M.C."/>
            <person name="Gu Y.Q."/>
            <person name="Puiu D."/>
            <person name="Wang H."/>
            <person name="Twardziok S.O."/>
            <person name="Deal K.R."/>
            <person name="Huo N."/>
            <person name="Zhu T."/>
            <person name="Wang L."/>
            <person name="Wang Y."/>
            <person name="McGuire P.E."/>
            <person name="Liu S."/>
            <person name="Long H."/>
            <person name="Ramasamy R.K."/>
            <person name="Rodriguez J.C."/>
            <person name="Van S.L."/>
            <person name="Yuan L."/>
            <person name="Wang Z."/>
            <person name="Xia Z."/>
            <person name="Xiao L."/>
            <person name="Anderson O.D."/>
            <person name="Ouyang S."/>
            <person name="Liang Y."/>
            <person name="Zimin A.V."/>
            <person name="Pertea G."/>
            <person name="Qi P."/>
            <person name="Bennetzen J.L."/>
            <person name="Dai X."/>
            <person name="Dawson M.W."/>
            <person name="Muller H.G."/>
            <person name="Kugler K."/>
            <person name="Rivarola-Duarte L."/>
            <person name="Spannagl M."/>
            <person name="Mayer K.F.X."/>
            <person name="Lu F.H."/>
            <person name="Bevan M.W."/>
            <person name="Leroy P."/>
            <person name="Li P."/>
            <person name="You F.M."/>
            <person name="Sun Q."/>
            <person name="Liu Z."/>
            <person name="Lyons E."/>
            <person name="Wicker T."/>
            <person name="Salzberg S.L."/>
            <person name="Devos K.M."/>
            <person name="Dvorak J."/>
        </authorList>
    </citation>
    <scope>NUCLEOTIDE SEQUENCE [LARGE SCALE GENOMIC DNA]</scope>
    <source>
        <strain evidence="10">cv. AL8/78</strain>
    </source>
</reference>
<keyword evidence="11" id="KW-1185">Reference proteome</keyword>
<evidence type="ECO:0000256" key="3">
    <source>
        <dbReference type="ARBA" id="ARBA00023015"/>
    </source>
</evidence>
<dbReference type="GO" id="GO:0003700">
    <property type="term" value="F:DNA-binding transcription factor activity"/>
    <property type="evidence" value="ECO:0007669"/>
    <property type="project" value="InterPro"/>
</dbReference>
<evidence type="ECO:0000313" key="10">
    <source>
        <dbReference type="EnsemblPlants" id="AET5Gv20238300.3"/>
    </source>
</evidence>
<dbReference type="GO" id="GO:0043565">
    <property type="term" value="F:sequence-specific DNA binding"/>
    <property type="evidence" value="ECO:0007669"/>
    <property type="project" value="InterPro"/>
</dbReference>
<dbReference type="Gene3D" id="1.10.10.60">
    <property type="entry name" value="Homeodomain-like"/>
    <property type="match status" value="1"/>
</dbReference>
<dbReference type="SUPFAM" id="SSF46689">
    <property type="entry name" value="Homeodomain-like"/>
    <property type="match status" value="1"/>
</dbReference>
<reference evidence="10" key="5">
    <citation type="journal article" date="2021" name="G3 (Bethesda)">
        <title>Aegilops tauschii genome assembly Aet v5.0 features greater sequence contiguity and improved annotation.</title>
        <authorList>
            <person name="Wang L."/>
            <person name="Zhu T."/>
            <person name="Rodriguez J.C."/>
            <person name="Deal K.R."/>
            <person name="Dubcovsky J."/>
            <person name="McGuire P.E."/>
            <person name="Lux T."/>
            <person name="Spannagl M."/>
            <person name="Mayer K.F.X."/>
            <person name="Baldrich P."/>
            <person name="Meyers B.C."/>
            <person name="Huo N."/>
            <person name="Gu Y.Q."/>
            <person name="Zhou H."/>
            <person name="Devos K.M."/>
            <person name="Bennetzen J.L."/>
            <person name="Unver T."/>
            <person name="Budak H."/>
            <person name="Gulick P.J."/>
            <person name="Galiba G."/>
            <person name="Kalapos B."/>
            <person name="Nelson D.R."/>
            <person name="Li P."/>
            <person name="You F.M."/>
            <person name="Luo M.C."/>
            <person name="Dvorak J."/>
        </authorList>
    </citation>
    <scope>NUCLEOTIDE SEQUENCE [LARGE SCALE GENOMIC DNA]</scope>
    <source>
        <strain evidence="10">cv. AL8/78</strain>
    </source>
</reference>
<dbReference type="PROSITE" id="PS50090">
    <property type="entry name" value="MYB_LIKE"/>
    <property type="match status" value="1"/>
</dbReference>
<dbReference type="Pfam" id="PF00249">
    <property type="entry name" value="Myb_DNA-binding"/>
    <property type="match status" value="1"/>
</dbReference>
<dbReference type="PANTHER" id="PTHR45675:SF49">
    <property type="entry name" value="MYB TRANSCRIPTION FACTOR"/>
    <property type="match status" value="1"/>
</dbReference>
<feature type="compositionally biased region" description="Polar residues" evidence="7">
    <location>
        <begin position="135"/>
        <end position="144"/>
    </location>
</feature>
<sequence>INWLSLRPSLSLELEKGEENMASWSSSSTQRSSGATMPCSVVKLDDDLLRHEEEAAEEIRRGPWTVEEDLTLVNYIADHGDGRWNSLARAAGAEADGEELPAAVAELPPAGREARQLHRRRAAAHPRPPLPLGQQVVQDSSTPSWEDRQRDQKLLEDKGAKARQAAQL</sequence>
<dbReference type="GO" id="GO:0005634">
    <property type="term" value="C:nucleus"/>
    <property type="evidence" value="ECO:0007669"/>
    <property type="project" value="UniProtKB-SubCell"/>
</dbReference>
<reference evidence="11" key="1">
    <citation type="journal article" date="2014" name="Science">
        <title>Ancient hybridizations among the ancestral genomes of bread wheat.</title>
        <authorList>
            <consortium name="International Wheat Genome Sequencing Consortium,"/>
            <person name="Marcussen T."/>
            <person name="Sandve S.R."/>
            <person name="Heier L."/>
            <person name="Spannagl M."/>
            <person name="Pfeifer M."/>
            <person name="Jakobsen K.S."/>
            <person name="Wulff B.B."/>
            <person name="Steuernagel B."/>
            <person name="Mayer K.F."/>
            <person name="Olsen O.A."/>
        </authorList>
    </citation>
    <scope>NUCLEOTIDE SEQUENCE [LARGE SCALE GENOMIC DNA]</scope>
    <source>
        <strain evidence="11">cv. AL8/78</strain>
    </source>
</reference>
<dbReference type="AlphaFoldDB" id="A0A453JYD2"/>